<feature type="short sequence motif" description="HXTX 1" evidence="2">
    <location>
        <begin position="49"/>
        <end position="52"/>
    </location>
</feature>
<reference evidence="3 4" key="1">
    <citation type="submission" date="2020-08" db="EMBL/GenBank/DDBJ databases">
        <title>Genomic Encyclopedia of Type Strains, Phase IV (KMG-IV): sequencing the most valuable type-strain genomes for metagenomic binning, comparative biology and taxonomic classification.</title>
        <authorList>
            <person name="Goeker M."/>
        </authorList>
    </citation>
    <scope>NUCLEOTIDE SEQUENCE [LARGE SCALE GENOMIC DNA]</scope>
    <source>
        <strain evidence="3 4">DSM 27244</strain>
    </source>
</reference>
<dbReference type="HAMAP" id="MF_01940">
    <property type="entry name" value="RNA_CPDase"/>
    <property type="match status" value="1"/>
</dbReference>
<feature type="short sequence motif" description="HXTX 2" evidence="2">
    <location>
        <begin position="133"/>
        <end position="136"/>
    </location>
</feature>
<dbReference type="InterPro" id="IPR009097">
    <property type="entry name" value="Cyclic_Pdiesterase"/>
</dbReference>
<feature type="active site" description="Proton donor" evidence="2">
    <location>
        <position position="49"/>
    </location>
</feature>
<dbReference type="GO" id="GO:0008664">
    <property type="term" value="F:RNA 2',3'-cyclic 3'-phosphodiesterase activity"/>
    <property type="evidence" value="ECO:0007669"/>
    <property type="project" value="UniProtKB-EC"/>
</dbReference>
<evidence type="ECO:0000313" key="4">
    <source>
        <dbReference type="Proteomes" id="UP000557739"/>
    </source>
</evidence>
<dbReference type="Pfam" id="PF13563">
    <property type="entry name" value="2_5_RNA_ligase2"/>
    <property type="match status" value="1"/>
</dbReference>
<name>A0A7W9AQZ9_9SPHN</name>
<feature type="active site" description="Proton acceptor" evidence="2">
    <location>
        <position position="133"/>
    </location>
</feature>
<evidence type="ECO:0000313" key="3">
    <source>
        <dbReference type="EMBL" id="MBB5699009.1"/>
    </source>
</evidence>
<dbReference type="PANTHER" id="PTHR35561:SF1">
    <property type="entry name" value="RNA 2',3'-CYCLIC PHOSPHODIESTERASE"/>
    <property type="match status" value="1"/>
</dbReference>
<protein>
    <recommendedName>
        <fullName evidence="2">RNA 2',3'-cyclic phosphodiesterase</fullName>
        <shortName evidence="2">RNA 2',3'-CPDase</shortName>
        <ecNumber evidence="2">3.1.4.58</ecNumber>
    </recommendedName>
</protein>
<dbReference type="InterPro" id="IPR004175">
    <property type="entry name" value="RNA_CPDase"/>
</dbReference>
<organism evidence="3 4">
    <name type="scientific">Sphingomonas yantingensis</name>
    <dbReference type="NCBI Taxonomy" id="1241761"/>
    <lineage>
        <taxon>Bacteria</taxon>
        <taxon>Pseudomonadati</taxon>
        <taxon>Pseudomonadota</taxon>
        <taxon>Alphaproteobacteria</taxon>
        <taxon>Sphingomonadales</taxon>
        <taxon>Sphingomonadaceae</taxon>
        <taxon>Sphingomonas</taxon>
    </lineage>
</organism>
<dbReference type="AlphaFoldDB" id="A0A7W9AQZ9"/>
<proteinExistence type="inferred from homology"/>
<sequence>MRTRAGTRTLNLMHRLFVGLRPPPAIRELLIDTMGGVPGARWQSDEQLHLTLRFVGELDRRTAEDAAHALASIHAAPIELRIDGVGRFDSRGRTNALWAGVRPHDAVTALHKKVDQALVRAGLVPERRAYLPHVTLARMGGGAGAADRWLADHAGLASQPFTLGHFMLFESHLGHGGASYEAVERYPLAG</sequence>
<comment type="caution">
    <text evidence="3">The sequence shown here is derived from an EMBL/GenBank/DDBJ whole genome shotgun (WGS) entry which is preliminary data.</text>
</comment>
<accession>A0A7W9AQZ9</accession>
<evidence type="ECO:0000256" key="1">
    <source>
        <dbReference type="ARBA" id="ARBA00022801"/>
    </source>
</evidence>
<dbReference type="GO" id="GO:0004113">
    <property type="term" value="F:2',3'-cyclic-nucleotide 3'-phosphodiesterase activity"/>
    <property type="evidence" value="ECO:0007669"/>
    <property type="project" value="InterPro"/>
</dbReference>
<dbReference type="GO" id="GO:0016874">
    <property type="term" value="F:ligase activity"/>
    <property type="evidence" value="ECO:0007669"/>
    <property type="project" value="UniProtKB-KW"/>
</dbReference>
<dbReference type="SUPFAM" id="SSF55144">
    <property type="entry name" value="LigT-like"/>
    <property type="match status" value="1"/>
</dbReference>
<keyword evidence="3" id="KW-0436">Ligase</keyword>
<comment type="similarity">
    <text evidence="2">Belongs to the 2H phosphoesterase superfamily. ThpR family.</text>
</comment>
<comment type="function">
    <text evidence="2">Hydrolyzes RNA 2',3'-cyclic phosphodiester to an RNA 2'-phosphomonoester.</text>
</comment>
<dbReference type="NCBIfam" id="TIGR02258">
    <property type="entry name" value="2_5_ligase"/>
    <property type="match status" value="1"/>
</dbReference>
<comment type="catalytic activity">
    <reaction evidence="2">
        <text>a 3'-end 2',3'-cyclophospho-ribonucleotide-RNA + H2O = a 3'-end 2'-phospho-ribonucleotide-RNA + H(+)</text>
        <dbReference type="Rhea" id="RHEA:11828"/>
        <dbReference type="Rhea" id="RHEA-COMP:10464"/>
        <dbReference type="Rhea" id="RHEA-COMP:17353"/>
        <dbReference type="ChEBI" id="CHEBI:15377"/>
        <dbReference type="ChEBI" id="CHEBI:15378"/>
        <dbReference type="ChEBI" id="CHEBI:83064"/>
        <dbReference type="ChEBI" id="CHEBI:173113"/>
        <dbReference type="EC" id="3.1.4.58"/>
    </reaction>
</comment>
<evidence type="ECO:0000256" key="2">
    <source>
        <dbReference type="HAMAP-Rule" id="MF_01940"/>
    </source>
</evidence>
<gene>
    <name evidence="3" type="ORF">FHR19_002364</name>
</gene>
<dbReference type="PANTHER" id="PTHR35561">
    <property type="entry name" value="RNA 2',3'-CYCLIC PHOSPHODIESTERASE"/>
    <property type="match status" value="1"/>
</dbReference>
<keyword evidence="1 2" id="KW-0378">Hydrolase</keyword>
<dbReference type="EC" id="3.1.4.58" evidence="2"/>
<dbReference type="EMBL" id="JACIJJ010000003">
    <property type="protein sequence ID" value="MBB5699009.1"/>
    <property type="molecule type" value="Genomic_DNA"/>
</dbReference>
<keyword evidence="4" id="KW-1185">Reference proteome</keyword>
<dbReference type="Proteomes" id="UP000557739">
    <property type="component" value="Unassembled WGS sequence"/>
</dbReference>
<dbReference type="Gene3D" id="3.90.1140.10">
    <property type="entry name" value="Cyclic phosphodiesterase"/>
    <property type="match status" value="1"/>
</dbReference>